<evidence type="ECO:0000313" key="2">
    <source>
        <dbReference type="EMBL" id="PKC11113.1"/>
    </source>
</evidence>
<protein>
    <submittedName>
        <fullName evidence="2">Uncharacterized protein</fullName>
    </submittedName>
</protein>
<dbReference type="Proteomes" id="UP000232722">
    <property type="component" value="Unassembled WGS sequence"/>
</dbReference>
<proteinExistence type="predicted"/>
<dbReference type="AlphaFoldDB" id="A0A2N0PWB2"/>
<dbReference type="VEuPathDB" id="FungiDB:RhiirFUN_008473"/>
<reference evidence="2 3" key="1">
    <citation type="submission" date="2016-04" db="EMBL/GenBank/DDBJ databases">
        <title>Genome analyses suggest a sexual origin of heterokaryosis in a supposedly ancient asexual fungus.</title>
        <authorList>
            <person name="Ropars J."/>
            <person name="Sedzielewska K."/>
            <person name="Noel J."/>
            <person name="Charron P."/>
            <person name="Farinelli L."/>
            <person name="Marton T."/>
            <person name="Kruger M."/>
            <person name="Pelin A."/>
            <person name="Brachmann A."/>
            <person name="Corradi N."/>
        </authorList>
    </citation>
    <scope>NUCLEOTIDE SEQUENCE [LARGE SCALE GENOMIC DNA]</scope>
    <source>
        <strain evidence="2 3">A5</strain>
    </source>
</reference>
<accession>A0A2N0PWB2</accession>
<sequence>MILKFGGSRWNLSKILEFRGSGWNLLKIFGIQSPGSQSTTPDIYFKGLRRRRTILDIYFENPGRQRMTPDSNFKGPGRQRIALDVNFKDKVQRSWTPKTASDFTLKIKEAETEFQAPISKLKEAETEFRAPISKVSVLYRFPKQVKVPVLQSSKLQYGKESRKTSFGLPSKVPDSHFAESP</sequence>
<dbReference type="EMBL" id="LLXJ01000332">
    <property type="protein sequence ID" value="PKC11113.1"/>
    <property type="molecule type" value="Genomic_DNA"/>
</dbReference>
<feature type="region of interest" description="Disordered" evidence="1">
    <location>
        <begin position="157"/>
        <end position="181"/>
    </location>
</feature>
<gene>
    <name evidence="2" type="ORF">RhiirA5_413478</name>
</gene>
<evidence type="ECO:0000313" key="3">
    <source>
        <dbReference type="Proteomes" id="UP000232722"/>
    </source>
</evidence>
<reference evidence="2 3" key="2">
    <citation type="submission" date="2017-09" db="EMBL/GenBank/DDBJ databases">
        <title>Extensive intraspecific genome diversity in a model arbuscular mycorrhizal fungus.</title>
        <authorList>
            <person name="Chen E.C."/>
            <person name="Morin E."/>
            <person name="Beaudet D."/>
            <person name="Noel J."/>
            <person name="Ndikumana S."/>
            <person name="Charron P."/>
            <person name="St-Onge C."/>
            <person name="Giorgi J."/>
            <person name="Grigoriev I.V."/>
            <person name="Roux C."/>
            <person name="Martin F.M."/>
            <person name="Corradi N."/>
        </authorList>
    </citation>
    <scope>NUCLEOTIDE SEQUENCE [LARGE SCALE GENOMIC DNA]</scope>
    <source>
        <strain evidence="2 3">A5</strain>
    </source>
</reference>
<name>A0A2N0PWB2_9GLOM</name>
<comment type="caution">
    <text evidence="2">The sequence shown here is derived from an EMBL/GenBank/DDBJ whole genome shotgun (WGS) entry which is preliminary data.</text>
</comment>
<organism evidence="2 3">
    <name type="scientific">Rhizophagus irregularis</name>
    <dbReference type="NCBI Taxonomy" id="588596"/>
    <lineage>
        <taxon>Eukaryota</taxon>
        <taxon>Fungi</taxon>
        <taxon>Fungi incertae sedis</taxon>
        <taxon>Mucoromycota</taxon>
        <taxon>Glomeromycotina</taxon>
        <taxon>Glomeromycetes</taxon>
        <taxon>Glomerales</taxon>
        <taxon>Glomeraceae</taxon>
        <taxon>Rhizophagus</taxon>
    </lineage>
</organism>
<evidence type="ECO:0000256" key="1">
    <source>
        <dbReference type="SAM" id="MobiDB-lite"/>
    </source>
</evidence>